<protein>
    <submittedName>
        <fullName evidence="2">Uncharacterized protein</fullName>
    </submittedName>
</protein>
<proteinExistence type="predicted"/>
<evidence type="ECO:0000256" key="1">
    <source>
        <dbReference type="SAM" id="MobiDB-lite"/>
    </source>
</evidence>
<reference evidence="2 3" key="1">
    <citation type="submission" date="2019-03" db="EMBL/GenBank/DDBJ databases">
        <authorList>
            <person name="Nijsse B."/>
        </authorList>
    </citation>
    <scope>NUCLEOTIDE SEQUENCE [LARGE SCALE GENOMIC DNA]</scope>
    <source>
        <strain evidence="2">Desulfoluna butyratoxydans MSL71</strain>
    </source>
</reference>
<dbReference type="AlphaFoldDB" id="A0A4V6ILQ8"/>
<organism evidence="2 3">
    <name type="scientific">Desulfoluna butyratoxydans</name>
    <dbReference type="NCBI Taxonomy" id="231438"/>
    <lineage>
        <taxon>Bacteria</taxon>
        <taxon>Pseudomonadati</taxon>
        <taxon>Thermodesulfobacteriota</taxon>
        <taxon>Desulfobacteria</taxon>
        <taxon>Desulfobacterales</taxon>
        <taxon>Desulfolunaceae</taxon>
        <taxon>Desulfoluna</taxon>
    </lineage>
</organism>
<evidence type="ECO:0000313" key="2">
    <source>
        <dbReference type="EMBL" id="VFQ46058.1"/>
    </source>
</evidence>
<sequence length="54" mass="6270">MYSNSQTGADNKQDKTDNKKEMFSKTATPRDIKMPHNPLKICVKYFIKNVLTFC</sequence>
<name>A0A4V6ILQ8_9BACT</name>
<feature type="region of interest" description="Disordered" evidence="1">
    <location>
        <begin position="1"/>
        <end position="31"/>
    </location>
</feature>
<evidence type="ECO:0000313" key="3">
    <source>
        <dbReference type="Proteomes" id="UP000507962"/>
    </source>
</evidence>
<feature type="compositionally biased region" description="Polar residues" evidence="1">
    <location>
        <begin position="1"/>
        <end position="10"/>
    </location>
</feature>
<gene>
    <name evidence="2" type="ORF">MSL71_37210</name>
</gene>
<feature type="compositionally biased region" description="Basic and acidic residues" evidence="1">
    <location>
        <begin position="11"/>
        <end position="31"/>
    </location>
</feature>
<keyword evidence="3" id="KW-1185">Reference proteome</keyword>
<dbReference type="Proteomes" id="UP000507962">
    <property type="component" value="Unassembled WGS sequence"/>
</dbReference>
<dbReference type="EMBL" id="CAADHO010000007">
    <property type="protein sequence ID" value="VFQ46058.1"/>
    <property type="molecule type" value="Genomic_DNA"/>
</dbReference>
<accession>A0A4V6ILQ8</accession>